<dbReference type="SMART" id="SM00336">
    <property type="entry name" value="BBOX"/>
    <property type="match status" value="1"/>
</dbReference>
<dbReference type="PROSITE" id="PS51017">
    <property type="entry name" value="CCT"/>
    <property type="match status" value="1"/>
</dbReference>
<dbReference type="InterPro" id="IPR000315">
    <property type="entry name" value="Znf_B-box"/>
</dbReference>
<comment type="subcellular location">
    <subcellularLocation>
        <location evidence="1 8">Nucleus</location>
    </subcellularLocation>
</comment>
<feature type="region of interest" description="Disordered" evidence="9">
    <location>
        <begin position="283"/>
        <end position="319"/>
    </location>
</feature>
<proteinExistence type="inferred from homology"/>
<keyword evidence="7" id="KW-0863">Zinc-finger</keyword>
<evidence type="ECO:0000313" key="12">
    <source>
        <dbReference type="EMBL" id="CAK9277154.1"/>
    </source>
</evidence>
<keyword evidence="3" id="KW-0479">Metal-binding</keyword>
<organism evidence="12 13">
    <name type="scientific">Sphagnum jensenii</name>
    <dbReference type="NCBI Taxonomy" id="128206"/>
    <lineage>
        <taxon>Eukaryota</taxon>
        <taxon>Viridiplantae</taxon>
        <taxon>Streptophyta</taxon>
        <taxon>Embryophyta</taxon>
        <taxon>Bryophyta</taxon>
        <taxon>Sphagnophytina</taxon>
        <taxon>Sphagnopsida</taxon>
        <taxon>Sphagnales</taxon>
        <taxon>Sphagnaceae</taxon>
        <taxon>Sphagnum</taxon>
    </lineage>
</organism>
<feature type="domain" description="CCT" evidence="11">
    <location>
        <begin position="555"/>
        <end position="597"/>
    </location>
</feature>
<dbReference type="Pfam" id="PF06203">
    <property type="entry name" value="CCT"/>
    <property type="match status" value="1"/>
</dbReference>
<feature type="domain" description="B box-type" evidence="10">
    <location>
        <begin position="10"/>
        <end position="52"/>
    </location>
</feature>
<protein>
    <submittedName>
        <fullName evidence="12">Uncharacterized protein</fullName>
    </submittedName>
</protein>
<evidence type="ECO:0000259" key="10">
    <source>
        <dbReference type="PROSITE" id="PS50119"/>
    </source>
</evidence>
<dbReference type="EMBL" id="OZ020103">
    <property type="protein sequence ID" value="CAK9277154.1"/>
    <property type="molecule type" value="Genomic_DNA"/>
</dbReference>
<evidence type="ECO:0000256" key="7">
    <source>
        <dbReference type="PROSITE-ProRule" id="PRU00024"/>
    </source>
</evidence>
<dbReference type="PANTHER" id="PTHR31717:SF45">
    <property type="entry name" value="ZINC FINGER PROTEIN CONSTANS-LIKE 14-RELATED"/>
    <property type="match status" value="1"/>
</dbReference>
<dbReference type="InterPro" id="IPR010402">
    <property type="entry name" value="CCT_domain"/>
</dbReference>
<evidence type="ECO:0000256" key="2">
    <source>
        <dbReference type="ARBA" id="ARBA00010024"/>
    </source>
</evidence>
<dbReference type="PROSITE" id="PS50119">
    <property type="entry name" value="ZF_BBOX"/>
    <property type="match status" value="1"/>
</dbReference>
<reference evidence="12" key="1">
    <citation type="submission" date="2024-02" db="EMBL/GenBank/DDBJ databases">
        <authorList>
            <consortium name="ELIXIR-Norway"/>
            <consortium name="Elixir Norway"/>
        </authorList>
    </citation>
    <scope>NUCLEOTIDE SEQUENCE</scope>
</reference>
<keyword evidence="13" id="KW-1185">Reference proteome</keyword>
<evidence type="ECO:0000259" key="11">
    <source>
        <dbReference type="PROSITE" id="PS51017"/>
    </source>
</evidence>
<feature type="region of interest" description="Disordered" evidence="9">
    <location>
        <begin position="451"/>
        <end position="478"/>
    </location>
</feature>
<evidence type="ECO:0000256" key="8">
    <source>
        <dbReference type="PROSITE-ProRule" id="PRU00357"/>
    </source>
</evidence>
<name>A0ABP0XEZ5_9BRYO</name>
<evidence type="ECO:0000256" key="3">
    <source>
        <dbReference type="ARBA" id="ARBA00022723"/>
    </source>
</evidence>
<comment type="similarity">
    <text evidence="2">Belongs to the CONSTANS family.</text>
</comment>
<evidence type="ECO:0000256" key="4">
    <source>
        <dbReference type="ARBA" id="ARBA00022737"/>
    </source>
</evidence>
<evidence type="ECO:0000256" key="9">
    <source>
        <dbReference type="SAM" id="MobiDB-lite"/>
    </source>
</evidence>
<sequence>MEGAGAGGACDFCREGRATVYCRADSARLCLSCDRHVHGANALSRRHLRTLLCEGCNLRPSAVRCPEENNVGLCQSCDWDSHGRMRRRRNSNTNSSSSAAVVVATSAASSQHLTRHPFDCFSGCPSAAELSILWGCDLLTHAAAAAAAPPPPRNLAGFNSGGSGNCRGRVGPVAAAAFAAIISGAGPPPLLLAKSPVPTGGGGGGGAVLLGKGGNGSKHQSREAIVQQLQKLQLLDPQQVQQQQQMEAPMLLQTSSKKQHPVSFVSSPSQPLQAAAAVLDQNQMQQYQQQQPETSPNQPLHSESDTTTTANLQSSSDSRMLTPLEMMMTLPKTEACNNNNGLIMQGGDAAFWHSSSSCQQQLWGQNMQDLGICKGGEEDRDPCEGFSMADLSFDNYEDIFSCTQGMSSACFDDIQAEEAGCAVSMGQDSVDEKPHDQHVQSIPESELLEATTDGAMSRSQSQVYESRSAGPPPSPERTEVGMMMMGAMGLSNNMDMQQLVMRPTGSSLSLSLSGLSGDDSGDYYDCTTAVSSMLINADPSWGPTSPDSGALTQARDSAMLRYKEKKKNRKFDKKIRYESRKERADIRKRVKGRFVKAGQPYDYDPTGPTRSF</sequence>
<dbReference type="PANTHER" id="PTHR31717">
    <property type="entry name" value="ZINC FINGER PROTEIN CONSTANS-LIKE 10"/>
    <property type="match status" value="1"/>
</dbReference>
<feature type="compositionally biased region" description="Polar residues" evidence="9">
    <location>
        <begin position="292"/>
        <end position="319"/>
    </location>
</feature>
<accession>A0ABP0XEZ5</accession>
<dbReference type="InterPro" id="IPR049808">
    <property type="entry name" value="CONSTANS-like_Bbox1"/>
</dbReference>
<keyword evidence="5" id="KW-0862">Zinc</keyword>
<dbReference type="Proteomes" id="UP001497444">
    <property type="component" value="Chromosome 8"/>
</dbReference>
<evidence type="ECO:0000313" key="13">
    <source>
        <dbReference type="Proteomes" id="UP001497444"/>
    </source>
</evidence>
<keyword evidence="4" id="KW-0677">Repeat</keyword>
<dbReference type="CDD" id="cd19821">
    <property type="entry name" value="Bbox1_BBX-like"/>
    <property type="match status" value="1"/>
</dbReference>
<evidence type="ECO:0000256" key="6">
    <source>
        <dbReference type="ARBA" id="ARBA00023242"/>
    </source>
</evidence>
<gene>
    <name evidence="12" type="ORF">CSSPJE1EN1_LOCUS22632</name>
</gene>
<evidence type="ECO:0000256" key="5">
    <source>
        <dbReference type="ARBA" id="ARBA00022833"/>
    </source>
</evidence>
<evidence type="ECO:0000256" key="1">
    <source>
        <dbReference type="ARBA" id="ARBA00004123"/>
    </source>
</evidence>
<keyword evidence="6 8" id="KW-0539">Nucleus</keyword>